<dbReference type="PANTHER" id="PTHR33395:SF22">
    <property type="entry name" value="REVERSE TRANSCRIPTASE DOMAIN-CONTAINING PROTEIN"/>
    <property type="match status" value="1"/>
</dbReference>
<evidence type="ECO:0000313" key="2">
    <source>
        <dbReference type="EMBL" id="CAG6734025.1"/>
    </source>
</evidence>
<protein>
    <recommendedName>
        <fullName evidence="3">Reverse transcriptase</fullName>
    </recommendedName>
</protein>
<name>A0A8D9E0G9_9HEMI</name>
<reference evidence="2" key="1">
    <citation type="submission" date="2021-05" db="EMBL/GenBank/DDBJ databases">
        <authorList>
            <person name="Alioto T."/>
            <person name="Alioto T."/>
            <person name="Gomez Garrido J."/>
        </authorList>
    </citation>
    <scope>NUCLEOTIDE SEQUENCE</scope>
</reference>
<accession>A0A8D9E0G9</accession>
<dbReference type="AlphaFoldDB" id="A0A8D9E0G9"/>
<evidence type="ECO:0008006" key="3">
    <source>
        <dbReference type="Google" id="ProtNLM"/>
    </source>
</evidence>
<feature type="chain" id="PRO_5034086670" description="Reverse transcriptase" evidence="1">
    <location>
        <begin position="20"/>
        <end position="142"/>
    </location>
</feature>
<sequence>MSWLHTLNLCTVLYSPAPSTYDVDDSVGDSCVELPFFHLSELDIDEALKTLPDKAPGIDNIPPKLFKLLSPSVKKCLIHIFNNSLEQKIFPDLLKKTIVTAVPKKGPKDISNHRPICCLTALSKRYPQSSTNLLSHSTIQNI</sequence>
<feature type="signal peptide" evidence="1">
    <location>
        <begin position="1"/>
        <end position="19"/>
    </location>
</feature>
<keyword evidence="1" id="KW-0732">Signal</keyword>
<dbReference type="EMBL" id="HBUF01391516">
    <property type="protein sequence ID" value="CAG6734025.1"/>
    <property type="molecule type" value="Transcribed_RNA"/>
</dbReference>
<dbReference type="PANTHER" id="PTHR33395">
    <property type="entry name" value="TRANSCRIPTASE, PUTATIVE-RELATED-RELATED"/>
    <property type="match status" value="1"/>
</dbReference>
<proteinExistence type="predicted"/>
<evidence type="ECO:0000256" key="1">
    <source>
        <dbReference type="SAM" id="SignalP"/>
    </source>
</evidence>
<organism evidence="2">
    <name type="scientific">Cacopsylla melanoneura</name>
    <dbReference type="NCBI Taxonomy" id="428564"/>
    <lineage>
        <taxon>Eukaryota</taxon>
        <taxon>Metazoa</taxon>
        <taxon>Ecdysozoa</taxon>
        <taxon>Arthropoda</taxon>
        <taxon>Hexapoda</taxon>
        <taxon>Insecta</taxon>
        <taxon>Pterygota</taxon>
        <taxon>Neoptera</taxon>
        <taxon>Paraneoptera</taxon>
        <taxon>Hemiptera</taxon>
        <taxon>Sternorrhyncha</taxon>
        <taxon>Psylloidea</taxon>
        <taxon>Psyllidae</taxon>
        <taxon>Psyllinae</taxon>
        <taxon>Cacopsylla</taxon>
    </lineage>
</organism>